<dbReference type="RefSeq" id="WP_011698633.1">
    <property type="nucleotide sequence ID" value="NC_008554.1"/>
</dbReference>
<keyword evidence="13" id="KW-1185">Reference proteome</keyword>
<dbReference type="OrthoDB" id="9803598at2"/>
<evidence type="ECO:0000259" key="10">
    <source>
        <dbReference type="Pfam" id="PF00425"/>
    </source>
</evidence>
<dbReference type="PRINTS" id="PR00095">
    <property type="entry name" value="ANTSNTHASEI"/>
</dbReference>
<dbReference type="InterPro" id="IPR019999">
    <property type="entry name" value="Anth_synth_I-like"/>
</dbReference>
<dbReference type="GO" id="GO:0000162">
    <property type="term" value="P:L-tryptophan biosynthetic process"/>
    <property type="evidence" value="ECO:0007669"/>
    <property type="project" value="TreeGrafter"/>
</dbReference>
<comment type="cofactor">
    <cofactor evidence="1">
        <name>Mg(2+)</name>
        <dbReference type="ChEBI" id="CHEBI:18420"/>
    </cofactor>
</comment>
<evidence type="ECO:0000256" key="3">
    <source>
        <dbReference type="ARBA" id="ARBA00020653"/>
    </source>
</evidence>
<feature type="compositionally biased region" description="Polar residues" evidence="9">
    <location>
        <begin position="508"/>
        <end position="530"/>
    </location>
</feature>
<dbReference type="InterPro" id="IPR006805">
    <property type="entry name" value="Anth_synth_I_N"/>
</dbReference>
<evidence type="ECO:0000256" key="4">
    <source>
        <dbReference type="ARBA" id="ARBA00022723"/>
    </source>
</evidence>
<dbReference type="Proteomes" id="UP000001784">
    <property type="component" value="Chromosome"/>
</dbReference>
<evidence type="ECO:0000256" key="1">
    <source>
        <dbReference type="ARBA" id="ARBA00001946"/>
    </source>
</evidence>
<dbReference type="Gene3D" id="3.60.120.10">
    <property type="entry name" value="Anthranilate synthase"/>
    <property type="match status" value="1"/>
</dbReference>
<organism evidence="12 13">
    <name type="scientific">Syntrophobacter fumaroxidans (strain DSM 10017 / MPOB)</name>
    <dbReference type="NCBI Taxonomy" id="335543"/>
    <lineage>
        <taxon>Bacteria</taxon>
        <taxon>Pseudomonadati</taxon>
        <taxon>Thermodesulfobacteriota</taxon>
        <taxon>Syntrophobacteria</taxon>
        <taxon>Syntrophobacterales</taxon>
        <taxon>Syntrophobacteraceae</taxon>
        <taxon>Syntrophobacter</taxon>
    </lineage>
</organism>
<sequence>MKLKAYPSRDEFLELAETGNVVPVCLDILADTETPLSALGKIYQGTGPIFLLESVEGGERWGRYSFLGLFAHCSVRVYKKTVTVERNGRVEIIPHDGDPLSILRSIMARYRAVALPGLPRFWGGMVGFLSYESVSFFEAIPNRCADDQPLACFVIPSRLFIFDNVRHTLTLVAYGFIDDGRSAGEVYEEARASVSAMRRLLNRPLIPSPAPSTAVPRLEPLTDPESFRSQVSTIREYIAAGDVIQAVLSQQFRCDASVDPWMLYRAQRYVNPSPYMYFMHLDETVLVGSSPETMVRLENGVATLRPIAGTRPRGGSEQQDRRMADELLQDPKERAEHLMLVDLGRNDLGRVAETGTVQVTDLMVVERYSHVMHLVSNISCDLLTGLDAWDLLKASFPAGTLTGAPKVRAMEIIAELEQEPRGPYGGAVGYVSFTGNMDLAITIRTACIQDGCLTVRAGAGIVADSDPEKERLETISKAMSIQRALQLTGTEGNEVDTPGGEAADRPCVTSSVESVQSADTGENDSRCFQA</sequence>
<dbReference type="InterPro" id="IPR015890">
    <property type="entry name" value="Chorismate_C"/>
</dbReference>
<dbReference type="HOGENOM" id="CLU_006493_9_3_7"/>
<reference evidence="12 13" key="1">
    <citation type="submission" date="2006-10" db="EMBL/GenBank/DDBJ databases">
        <title>Complete sequence of Syntrophobacter fumaroxidans MPOB.</title>
        <authorList>
            <consortium name="US DOE Joint Genome Institute"/>
            <person name="Copeland A."/>
            <person name="Lucas S."/>
            <person name="Lapidus A."/>
            <person name="Barry K."/>
            <person name="Detter J.C."/>
            <person name="Glavina del Rio T."/>
            <person name="Hammon N."/>
            <person name="Israni S."/>
            <person name="Pitluck S."/>
            <person name="Goltsman E.G."/>
            <person name="Martinez M."/>
            <person name="Schmutz J."/>
            <person name="Larimer F."/>
            <person name="Land M."/>
            <person name="Hauser L."/>
            <person name="Kyrpides N."/>
            <person name="Kim E."/>
            <person name="Boone D.R."/>
            <person name="Brockman F."/>
            <person name="Culley D."/>
            <person name="Ferry J."/>
            <person name="Gunsalus R."/>
            <person name="McInerney M.J."/>
            <person name="Morrison M."/>
            <person name="Plugge C."/>
            <person name="Rohlin L."/>
            <person name="Scholten J."/>
            <person name="Sieber J."/>
            <person name="Stams A.J.M."/>
            <person name="Worm P."/>
            <person name="Henstra A.M."/>
            <person name="Richardson P."/>
        </authorList>
    </citation>
    <scope>NUCLEOTIDE SEQUENCE [LARGE SCALE GENOMIC DNA]</scope>
    <source>
        <strain evidence="13">DSM 10017 / MPOB</strain>
    </source>
</reference>
<feature type="domain" description="Anthranilate synthase component I N-terminal" evidence="11">
    <location>
        <begin position="31"/>
        <end position="171"/>
    </location>
</feature>
<comment type="function">
    <text evidence="7">Part of a heterotetrameric complex that catalyzes the two-step biosynthesis of anthranilate, an intermediate in the biosynthesis of L-tryptophan. In the first step, the glutamine-binding beta subunit (TrpG) of anthranilate synthase (AS) provides the glutamine amidotransferase activity which generates ammonia as a substrate that, along with chorismate, is used in the second step, catalyzed by the large alpha subunit of AS (TrpE) to produce anthranilate. In the absence of TrpG, TrpE can synthesize anthranilate directly from chorismate and high concentrations of ammonia.</text>
</comment>
<dbReference type="Pfam" id="PF04715">
    <property type="entry name" value="Anth_synt_I_N"/>
    <property type="match status" value="1"/>
</dbReference>
<evidence type="ECO:0000256" key="7">
    <source>
        <dbReference type="ARBA" id="ARBA00025634"/>
    </source>
</evidence>
<dbReference type="InParanoid" id="A0LJ61"/>
<proteinExistence type="predicted"/>
<evidence type="ECO:0000259" key="11">
    <source>
        <dbReference type="Pfam" id="PF04715"/>
    </source>
</evidence>
<keyword evidence="6 12" id="KW-0456">Lyase</keyword>
<dbReference type="AlphaFoldDB" id="A0LJ61"/>
<dbReference type="EMBL" id="CP000478">
    <property type="protein sequence ID" value="ABK17463.1"/>
    <property type="molecule type" value="Genomic_DNA"/>
</dbReference>
<evidence type="ECO:0000313" key="13">
    <source>
        <dbReference type="Proteomes" id="UP000001784"/>
    </source>
</evidence>
<dbReference type="GO" id="GO:0046872">
    <property type="term" value="F:metal ion binding"/>
    <property type="evidence" value="ECO:0007669"/>
    <property type="project" value="UniProtKB-KW"/>
</dbReference>
<dbReference type="PANTHER" id="PTHR11236:SF48">
    <property type="entry name" value="ISOCHORISMATE SYNTHASE MENF"/>
    <property type="match status" value="1"/>
</dbReference>
<name>A0LJ61_SYNFM</name>
<keyword evidence="5" id="KW-0460">Magnesium</keyword>
<evidence type="ECO:0000256" key="9">
    <source>
        <dbReference type="SAM" id="MobiDB-lite"/>
    </source>
</evidence>
<protein>
    <recommendedName>
        <fullName evidence="3">Anthranilate synthase component 1</fullName>
    </recommendedName>
</protein>
<feature type="domain" description="Chorismate-utilising enzyme C-terminal" evidence="10">
    <location>
        <begin position="224"/>
        <end position="477"/>
    </location>
</feature>
<evidence type="ECO:0000256" key="6">
    <source>
        <dbReference type="ARBA" id="ARBA00023239"/>
    </source>
</evidence>
<comment type="catalytic activity">
    <reaction evidence="8">
        <text>chorismate + L-glutamine = anthranilate + pyruvate + L-glutamate + H(+)</text>
        <dbReference type="Rhea" id="RHEA:21732"/>
        <dbReference type="ChEBI" id="CHEBI:15361"/>
        <dbReference type="ChEBI" id="CHEBI:15378"/>
        <dbReference type="ChEBI" id="CHEBI:16567"/>
        <dbReference type="ChEBI" id="CHEBI:29748"/>
        <dbReference type="ChEBI" id="CHEBI:29985"/>
        <dbReference type="ChEBI" id="CHEBI:58359"/>
        <dbReference type="EC" id="4.1.3.27"/>
    </reaction>
</comment>
<dbReference type="KEGG" id="sfu:Sfum_1776"/>
<evidence type="ECO:0000256" key="8">
    <source>
        <dbReference type="ARBA" id="ARBA00047683"/>
    </source>
</evidence>
<evidence type="ECO:0000256" key="5">
    <source>
        <dbReference type="ARBA" id="ARBA00022842"/>
    </source>
</evidence>
<dbReference type="Pfam" id="PF00425">
    <property type="entry name" value="Chorismate_bind"/>
    <property type="match status" value="1"/>
</dbReference>
<dbReference type="InterPro" id="IPR005801">
    <property type="entry name" value="ADC_synthase"/>
</dbReference>
<keyword evidence="4" id="KW-0479">Metal-binding</keyword>
<gene>
    <name evidence="12" type="ordered locus">Sfum_1776</name>
</gene>
<dbReference type="GO" id="GO:0004049">
    <property type="term" value="F:anthranilate synthase activity"/>
    <property type="evidence" value="ECO:0007669"/>
    <property type="project" value="UniProtKB-EC"/>
</dbReference>
<accession>A0LJ61</accession>
<dbReference type="PANTHER" id="PTHR11236">
    <property type="entry name" value="AMINOBENZOATE/ANTHRANILATE SYNTHASE"/>
    <property type="match status" value="1"/>
</dbReference>
<evidence type="ECO:0000313" key="12">
    <source>
        <dbReference type="EMBL" id="ABK17463.1"/>
    </source>
</evidence>
<dbReference type="STRING" id="335543.Sfum_1776"/>
<dbReference type="SUPFAM" id="SSF56322">
    <property type="entry name" value="ADC synthase"/>
    <property type="match status" value="1"/>
</dbReference>
<comment type="subunit">
    <text evidence="2">Heterotetramer consisting of two non-identical subunits: a beta subunit (TrpG) and a large alpha subunit (TrpE).</text>
</comment>
<dbReference type="eggNOG" id="COG0147">
    <property type="taxonomic scope" value="Bacteria"/>
</dbReference>
<feature type="region of interest" description="Disordered" evidence="9">
    <location>
        <begin position="489"/>
        <end position="530"/>
    </location>
</feature>
<evidence type="ECO:0000256" key="2">
    <source>
        <dbReference type="ARBA" id="ARBA00011575"/>
    </source>
</evidence>